<organism evidence="2 3">
    <name type="scientific">Alternaria panax</name>
    <dbReference type="NCBI Taxonomy" id="48097"/>
    <lineage>
        <taxon>Eukaryota</taxon>
        <taxon>Fungi</taxon>
        <taxon>Dikarya</taxon>
        <taxon>Ascomycota</taxon>
        <taxon>Pezizomycotina</taxon>
        <taxon>Dothideomycetes</taxon>
        <taxon>Pleosporomycetidae</taxon>
        <taxon>Pleosporales</taxon>
        <taxon>Pleosporineae</taxon>
        <taxon>Pleosporaceae</taxon>
        <taxon>Alternaria</taxon>
        <taxon>Alternaria sect. Panax</taxon>
    </lineage>
</organism>
<gene>
    <name evidence="2" type="ORF">G6011_04832</name>
</gene>
<sequence>MNHLQQLVATAEAHSSSDSIPNSTANRADTFNTVPGNYTEKELEAAATMLTLNKPVVYSKEDAEAAYILSVMNKADSFPEIDGERTITDSERTVTAEPTPVPSPTRLVTPRTRTPAPTQPSEDTSAVPNTATASISLPPAKKMSPEEYAAIRKAR</sequence>
<feature type="compositionally biased region" description="Basic and acidic residues" evidence="1">
    <location>
        <begin position="82"/>
        <end position="94"/>
    </location>
</feature>
<keyword evidence="3" id="KW-1185">Reference proteome</keyword>
<reference evidence="2" key="1">
    <citation type="submission" date="2021-07" db="EMBL/GenBank/DDBJ databases">
        <title>Genome Resource of American Ginseng Black Spot Pathogen Alternaria panax.</title>
        <authorList>
            <person name="Qiu C."/>
            <person name="Wang W."/>
            <person name="Liu Z."/>
        </authorList>
    </citation>
    <scope>NUCLEOTIDE SEQUENCE</scope>
    <source>
        <strain evidence="2">BNCC115425</strain>
    </source>
</reference>
<protein>
    <submittedName>
        <fullName evidence="2">Uncharacterized protein</fullName>
    </submittedName>
</protein>
<evidence type="ECO:0000256" key="1">
    <source>
        <dbReference type="SAM" id="MobiDB-lite"/>
    </source>
</evidence>
<evidence type="ECO:0000313" key="2">
    <source>
        <dbReference type="EMBL" id="KAG9194797.1"/>
    </source>
</evidence>
<feature type="compositionally biased region" description="Low complexity" evidence="1">
    <location>
        <begin position="104"/>
        <end position="120"/>
    </location>
</feature>
<feature type="region of interest" description="Disordered" evidence="1">
    <location>
        <begin position="9"/>
        <end position="28"/>
    </location>
</feature>
<name>A0AAD4NU96_9PLEO</name>
<dbReference type="EMBL" id="JAANER010000002">
    <property type="protein sequence ID" value="KAG9194797.1"/>
    <property type="molecule type" value="Genomic_DNA"/>
</dbReference>
<feature type="region of interest" description="Disordered" evidence="1">
    <location>
        <begin position="81"/>
        <end position="155"/>
    </location>
</feature>
<feature type="compositionally biased region" description="Polar residues" evidence="1">
    <location>
        <begin position="121"/>
        <end position="135"/>
    </location>
</feature>
<evidence type="ECO:0000313" key="3">
    <source>
        <dbReference type="Proteomes" id="UP001199106"/>
    </source>
</evidence>
<accession>A0AAD4NU96</accession>
<comment type="caution">
    <text evidence="2">The sequence shown here is derived from an EMBL/GenBank/DDBJ whole genome shotgun (WGS) entry which is preliminary data.</text>
</comment>
<dbReference type="AlphaFoldDB" id="A0AAD4NU96"/>
<dbReference type="Proteomes" id="UP001199106">
    <property type="component" value="Unassembled WGS sequence"/>
</dbReference>
<proteinExistence type="predicted"/>